<dbReference type="InterPro" id="IPR005094">
    <property type="entry name" value="Endonuclease_MobA/VirD2"/>
</dbReference>
<dbReference type="RefSeq" id="WP_379659257.1">
    <property type="nucleotide sequence ID" value="NZ_BAAAUS010000015.1"/>
</dbReference>
<gene>
    <name evidence="2" type="ORF">ACFSJD_28455</name>
</gene>
<sequence length="482" mass="51441">MGPGRVQEHVRPRVIASWDGRDAGWQPEQTGPGEFDRDVAPLIRAVRAPAVAAGLPERDADGKRGYVWHCSAGVAAGDRVLSDAEWASVARELLDGAGVAEQGDAGGPRWVAIRHADDHVHIAVVLVRQDSCRRFWPSQDYPRLRETAQRIEQRLGLTVTAAADGTAARAPGRGEIEKTRRQGRKPARVELARAVRVAAVAADGPLAFLAALEDAGYLVELRQAPSGDPLGYKVARRGDITASGEPVFYSGSKLAPDLSLPRLMRAWGEAAEGSAAAIPVEAARRRVERARAAVCEARSGRGCEDPDGIAHATRDVLTALAGYGDGLSSAADAFDRAARPPRGAGMRLGRSGAGLRRVAPQLVRRPRGTFGSPNDGGPAVVVLVVALAALLREVAAWQREHDREHQAAASRARRRTWSAFGPRTERQHLPLWCRATRWSRIDHGAICRRRDAPASRAADPHVALTMSLGGGEGCSGIGSRSA</sequence>
<proteinExistence type="predicted"/>
<accession>A0ABW4F3H5</accession>
<evidence type="ECO:0000259" key="1">
    <source>
        <dbReference type="Pfam" id="PF03432"/>
    </source>
</evidence>
<organism evidence="2 3">
    <name type="scientific">Pseudonocardia yunnanensis</name>
    <dbReference type="NCBI Taxonomy" id="58107"/>
    <lineage>
        <taxon>Bacteria</taxon>
        <taxon>Bacillati</taxon>
        <taxon>Actinomycetota</taxon>
        <taxon>Actinomycetes</taxon>
        <taxon>Pseudonocardiales</taxon>
        <taxon>Pseudonocardiaceae</taxon>
        <taxon>Pseudonocardia</taxon>
    </lineage>
</organism>
<protein>
    <submittedName>
        <fullName evidence="2">Relaxase/mobilization nuclease domain-containing protein</fullName>
    </submittedName>
</protein>
<comment type="caution">
    <text evidence="2">The sequence shown here is derived from an EMBL/GenBank/DDBJ whole genome shotgun (WGS) entry which is preliminary data.</text>
</comment>
<dbReference type="Proteomes" id="UP001597114">
    <property type="component" value="Unassembled WGS sequence"/>
</dbReference>
<evidence type="ECO:0000313" key="3">
    <source>
        <dbReference type="Proteomes" id="UP001597114"/>
    </source>
</evidence>
<feature type="domain" description="MobA/VirD2-like nuclease" evidence="1">
    <location>
        <begin position="65"/>
        <end position="157"/>
    </location>
</feature>
<dbReference type="EMBL" id="JBHUCO010000035">
    <property type="protein sequence ID" value="MFD1521462.1"/>
    <property type="molecule type" value="Genomic_DNA"/>
</dbReference>
<reference evidence="3" key="1">
    <citation type="journal article" date="2019" name="Int. J. Syst. Evol. Microbiol.">
        <title>The Global Catalogue of Microorganisms (GCM) 10K type strain sequencing project: providing services to taxonomists for standard genome sequencing and annotation.</title>
        <authorList>
            <consortium name="The Broad Institute Genomics Platform"/>
            <consortium name="The Broad Institute Genome Sequencing Center for Infectious Disease"/>
            <person name="Wu L."/>
            <person name="Ma J."/>
        </authorList>
    </citation>
    <scope>NUCLEOTIDE SEQUENCE [LARGE SCALE GENOMIC DNA]</scope>
    <source>
        <strain evidence="3">CCM 7043</strain>
    </source>
</reference>
<dbReference type="Pfam" id="PF03432">
    <property type="entry name" value="Relaxase"/>
    <property type="match status" value="1"/>
</dbReference>
<keyword evidence="3" id="KW-1185">Reference proteome</keyword>
<name>A0ABW4F3H5_9PSEU</name>
<evidence type="ECO:0000313" key="2">
    <source>
        <dbReference type="EMBL" id="MFD1521462.1"/>
    </source>
</evidence>